<dbReference type="Proteomes" id="UP000053593">
    <property type="component" value="Unassembled WGS sequence"/>
</dbReference>
<reference evidence="2 3" key="1">
    <citation type="submission" date="2014-04" db="EMBL/GenBank/DDBJ databases">
        <title>Evolutionary Origins and Diversification of the Mycorrhizal Mutualists.</title>
        <authorList>
            <consortium name="DOE Joint Genome Institute"/>
            <consortium name="Mycorrhizal Genomics Consortium"/>
            <person name="Kohler A."/>
            <person name="Kuo A."/>
            <person name="Nagy L.G."/>
            <person name="Floudas D."/>
            <person name="Copeland A."/>
            <person name="Barry K.W."/>
            <person name="Cichocki N."/>
            <person name="Veneault-Fourrey C."/>
            <person name="LaButti K."/>
            <person name="Lindquist E.A."/>
            <person name="Lipzen A."/>
            <person name="Lundell T."/>
            <person name="Morin E."/>
            <person name="Murat C."/>
            <person name="Riley R."/>
            <person name="Ohm R."/>
            <person name="Sun H."/>
            <person name="Tunlid A."/>
            <person name="Henrissat B."/>
            <person name="Grigoriev I.V."/>
            <person name="Hibbett D.S."/>
            <person name="Martin F."/>
        </authorList>
    </citation>
    <scope>NUCLEOTIDE SEQUENCE [LARGE SCALE GENOMIC DNA]</scope>
    <source>
        <strain evidence="2 3">FD-317 M1</strain>
    </source>
</reference>
<gene>
    <name evidence="2" type="ORF">GYMLUDRAFT_43455</name>
</gene>
<name>A0A0D0CEA4_9AGAR</name>
<proteinExistence type="predicted"/>
<feature type="region of interest" description="Disordered" evidence="1">
    <location>
        <begin position="296"/>
        <end position="318"/>
    </location>
</feature>
<feature type="region of interest" description="Disordered" evidence="1">
    <location>
        <begin position="448"/>
        <end position="485"/>
    </location>
</feature>
<feature type="compositionally biased region" description="Basic residues" evidence="1">
    <location>
        <begin position="1"/>
        <end position="10"/>
    </location>
</feature>
<feature type="region of interest" description="Disordered" evidence="1">
    <location>
        <begin position="364"/>
        <end position="383"/>
    </location>
</feature>
<dbReference type="OrthoDB" id="3026831at2759"/>
<dbReference type="HOGENOM" id="CLU_444845_0_0_1"/>
<feature type="region of interest" description="Disordered" evidence="1">
    <location>
        <begin position="1"/>
        <end position="30"/>
    </location>
</feature>
<protein>
    <submittedName>
        <fullName evidence="2">Uncharacterized protein</fullName>
    </submittedName>
</protein>
<keyword evidence="3" id="KW-1185">Reference proteome</keyword>
<dbReference type="AlphaFoldDB" id="A0A0D0CEA4"/>
<feature type="compositionally biased region" description="Polar residues" evidence="1">
    <location>
        <begin position="307"/>
        <end position="316"/>
    </location>
</feature>
<dbReference type="EMBL" id="KN834773">
    <property type="protein sequence ID" value="KIK60854.1"/>
    <property type="molecule type" value="Genomic_DNA"/>
</dbReference>
<evidence type="ECO:0000313" key="3">
    <source>
        <dbReference type="Proteomes" id="UP000053593"/>
    </source>
</evidence>
<feature type="compositionally biased region" description="Polar residues" evidence="1">
    <location>
        <begin position="448"/>
        <end position="464"/>
    </location>
</feature>
<organism evidence="2 3">
    <name type="scientific">Collybiopsis luxurians FD-317 M1</name>
    <dbReference type="NCBI Taxonomy" id="944289"/>
    <lineage>
        <taxon>Eukaryota</taxon>
        <taxon>Fungi</taxon>
        <taxon>Dikarya</taxon>
        <taxon>Basidiomycota</taxon>
        <taxon>Agaricomycotina</taxon>
        <taxon>Agaricomycetes</taxon>
        <taxon>Agaricomycetidae</taxon>
        <taxon>Agaricales</taxon>
        <taxon>Marasmiineae</taxon>
        <taxon>Omphalotaceae</taxon>
        <taxon>Collybiopsis</taxon>
        <taxon>Collybiopsis luxurians</taxon>
    </lineage>
</organism>
<feature type="compositionally biased region" description="Polar residues" evidence="1">
    <location>
        <begin position="18"/>
        <end position="30"/>
    </location>
</feature>
<sequence length="614" mass="68243">MTPSRHPRRSSRPEPYPIQNNSTIPGPSLFSRSRNVKIYGGVFTAGHYQSTHHEAEAGSQDIPKIPIHLVRSQDNLRRRDEWTFSIGEADGNESRSERGKVIIQTFVGRRARQLWRATIDYAQLLVNPNLLNIVGTSFEDSGAHYILFGGAQQNNAHRLIASGLRLGERETTMFGTRIVYGIASGLDFLSKINPNHHPLATLEIESFDVFSDDMGKTVLAFTPHREHDDGIQEGHDHVQPPWFERNVAGNIQLEPRRINVSMLNSFITKLFNDANHIIYKEKLDRRDDDLQIGPSHRSVGWPKSSPIEGNNISNPSADAENMENVACRREITWTSLGLNLSLSDISETYEDILHSIPPLDRSANRSSINLPRRSGQRRSAAPHACKRYRREEITFTPDAVRNAILVFEQPSFNEICSQCGQVVTLHTMSRDLDSVLTDVPRSLNHLANPSTVDFNDNPSSSLAESSAAHFQSLHEPTRATPGSNKTFLDFESLAQNYLSMPASKSSEVASSSSDTHVPAVNKQVEMAQPAASQARNEAAALQAAFDAILGSPEFTMANDLLDDFLESPSAYSKHSPFIPPLETPITDWIGDEIDWMSSEPLVDDAVLEAGSRII</sequence>
<evidence type="ECO:0000256" key="1">
    <source>
        <dbReference type="SAM" id="MobiDB-lite"/>
    </source>
</evidence>
<evidence type="ECO:0000313" key="2">
    <source>
        <dbReference type="EMBL" id="KIK60854.1"/>
    </source>
</evidence>
<accession>A0A0D0CEA4</accession>